<proteinExistence type="predicted"/>
<name>A0AAV4S7B2_9ARAC</name>
<dbReference type="Proteomes" id="UP001054837">
    <property type="component" value="Unassembled WGS sequence"/>
</dbReference>
<dbReference type="EMBL" id="BPLQ01007314">
    <property type="protein sequence ID" value="GIY29407.1"/>
    <property type="molecule type" value="Genomic_DNA"/>
</dbReference>
<gene>
    <name evidence="1" type="ORF">CDAR_533611</name>
</gene>
<comment type="caution">
    <text evidence="1">The sequence shown here is derived from an EMBL/GenBank/DDBJ whole genome shotgun (WGS) entry which is preliminary data.</text>
</comment>
<keyword evidence="2" id="KW-1185">Reference proteome</keyword>
<dbReference type="AlphaFoldDB" id="A0AAV4S7B2"/>
<organism evidence="1 2">
    <name type="scientific">Caerostris darwini</name>
    <dbReference type="NCBI Taxonomy" id="1538125"/>
    <lineage>
        <taxon>Eukaryota</taxon>
        <taxon>Metazoa</taxon>
        <taxon>Ecdysozoa</taxon>
        <taxon>Arthropoda</taxon>
        <taxon>Chelicerata</taxon>
        <taxon>Arachnida</taxon>
        <taxon>Araneae</taxon>
        <taxon>Araneomorphae</taxon>
        <taxon>Entelegynae</taxon>
        <taxon>Araneoidea</taxon>
        <taxon>Araneidae</taxon>
        <taxon>Caerostris</taxon>
    </lineage>
</organism>
<reference evidence="1 2" key="1">
    <citation type="submission" date="2021-06" db="EMBL/GenBank/DDBJ databases">
        <title>Caerostris darwini draft genome.</title>
        <authorList>
            <person name="Kono N."/>
            <person name="Arakawa K."/>
        </authorList>
    </citation>
    <scope>NUCLEOTIDE SEQUENCE [LARGE SCALE GENOMIC DNA]</scope>
</reference>
<protein>
    <submittedName>
        <fullName evidence="1">Uncharacterized protein</fullName>
    </submittedName>
</protein>
<sequence length="128" mass="14820">MVSIKIFMLQFKQHHSFKVISEVSYLKRTPKQAFKHHKLKQNSRELLCCALLNARVSDSETFNALKYTGHKHKCDTALKHITGVWKEVSKPTAYLHGSRMSPCQLITLLPLYRPYHPQEPPLSSYESP</sequence>
<evidence type="ECO:0000313" key="2">
    <source>
        <dbReference type="Proteomes" id="UP001054837"/>
    </source>
</evidence>
<evidence type="ECO:0000313" key="1">
    <source>
        <dbReference type="EMBL" id="GIY29407.1"/>
    </source>
</evidence>
<accession>A0AAV4S7B2</accession>